<feature type="region of interest" description="Disordered" evidence="1">
    <location>
        <begin position="106"/>
        <end position="134"/>
    </location>
</feature>
<evidence type="ECO:0000313" key="4">
    <source>
        <dbReference type="EMBL" id="CAB4186786.1"/>
    </source>
</evidence>
<evidence type="ECO:0000313" key="5">
    <source>
        <dbReference type="EMBL" id="CAB4220502.1"/>
    </source>
</evidence>
<protein>
    <submittedName>
        <fullName evidence="3">Uncharacterized protein</fullName>
    </submittedName>
</protein>
<dbReference type="EMBL" id="LR797502">
    <property type="protein sequence ID" value="CAB4220502.1"/>
    <property type="molecule type" value="Genomic_DNA"/>
</dbReference>
<name>A0A6J5P3C2_9CAUD</name>
<evidence type="ECO:0000313" key="3">
    <source>
        <dbReference type="EMBL" id="CAB4165562.1"/>
    </source>
</evidence>
<sequence>MGPALCSIPVAKFIYTKMCGCSIYYIIIADNMQVIWRNSVGSFTKTKYQTTQENPMFKSIKNFLFGKPDITPAPYKVETPAAVIGVEGAGAVAKIAKKSPPNATAWRIENAVTGTAEKKPAKKRTAKPRAKKSS</sequence>
<dbReference type="EMBL" id="LR796758">
    <property type="protein sequence ID" value="CAB4163725.1"/>
    <property type="molecule type" value="Genomic_DNA"/>
</dbReference>
<evidence type="ECO:0000313" key="2">
    <source>
        <dbReference type="EMBL" id="CAB4163725.1"/>
    </source>
</evidence>
<proteinExistence type="predicted"/>
<dbReference type="EMBL" id="LR797099">
    <property type="protein sequence ID" value="CAB4186786.1"/>
    <property type="molecule type" value="Genomic_DNA"/>
</dbReference>
<accession>A0A6J5P3C2</accession>
<gene>
    <name evidence="4" type="ORF">UFOVP1146_132</name>
    <name evidence="5" type="ORF">UFOVP1638_11</name>
    <name evidence="2" type="ORF">UFOVP812_45</name>
    <name evidence="3" type="ORF">UFOVP818_98</name>
</gene>
<evidence type="ECO:0000256" key="1">
    <source>
        <dbReference type="SAM" id="MobiDB-lite"/>
    </source>
</evidence>
<organism evidence="3">
    <name type="scientific">uncultured Caudovirales phage</name>
    <dbReference type="NCBI Taxonomy" id="2100421"/>
    <lineage>
        <taxon>Viruses</taxon>
        <taxon>Duplodnaviria</taxon>
        <taxon>Heunggongvirae</taxon>
        <taxon>Uroviricota</taxon>
        <taxon>Caudoviricetes</taxon>
        <taxon>Peduoviridae</taxon>
        <taxon>Maltschvirus</taxon>
        <taxon>Maltschvirus maltsch</taxon>
    </lineage>
</organism>
<dbReference type="EMBL" id="LR796776">
    <property type="protein sequence ID" value="CAB4165562.1"/>
    <property type="molecule type" value="Genomic_DNA"/>
</dbReference>
<feature type="compositionally biased region" description="Basic residues" evidence="1">
    <location>
        <begin position="120"/>
        <end position="134"/>
    </location>
</feature>
<reference evidence="3" key="1">
    <citation type="submission" date="2020-04" db="EMBL/GenBank/DDBJ databases">
        <authorList>
            <person name="Chiriac C."/>
            <person name="Salcher M."/>
            <person name="Ghai R."/>
            <person name="Kavagutti S V."/>
        </authorList>
    </citation>
    <scope>NUCLEOTIDE SEQUENCE</scope>
</reference>